<reference evidence="1" key="1">
    <citation type="journal article" date="2021" name="Open Biol.">
        <title>Shared evolutionary footprints suggest mitochondrial oxidative damage underlies multiple complex I losses in fungi.</title>
        <authorList>
            <person name="Schikora-Tamarit M.A."/>
            <person name="Marcet-Houben M."/>
            <person name="Nosek J."/>
            <person name="Gabaldon T."/>
        </authorList>
    </citation>
    <scope>NUCLEOTIDE SEQUENCE</scope>
    <source>
        <strain evidence="1">CBS6341</strain>
    </source>
</reference>
<keyword evidence="2" id="KW-1185">Reference proteome</keyword>
<protein>
    <submittedName>
        <fullName evidence="1">Uncharacterized protein</fullName>
    </submittedName>
</protein>
<reference evidence="1" key="2">
    <citation type="submission" date="2021-01" db="EMBL/GenBank/DDBJ databases">
        <authorList>
            <person name="Schikora-Tamarit M.A."/>
        </authorList>
    </citation>
    <scope>NUCLEOTIDE SEQUENCE</scope>
    <source>
        <strain evidence="1">CBS6341</strain>
    </source>
</reference>
<organism evidence="1 2">
    <name type="scientific">Wickerhamomyces mucosus</name>
    <dbReference type="NCBI Taxonomy" id="1378264"/>
    <lineage>
        <taxon>Eukaryota</taxon>
        <taxon>Fungi</taxon>
        <taxon>Dikarya</taxon>
        <taxon>Ascomycota</taxon>
        <taxon>Saccharomycotina</taxon>
        <taxon>Saccharomycetes</taxon>
        <taxon>Phaffomycetales</taxon>
        <taxon>Wickerhamomycetaceae</taxon>
        <taxon>Wickerhamomyces</taxon>
    </lineage>
</organism>
<gene>
    <name evidence="1" type="ORF">WICMUC_002523</name>
</gene>
<evidence type="ECO:0000313" key="1">
    <source>
        <dbReference type="EMBL" id="KAH3675731.1"/>
    </source>
</evidence>
<comment type="caution">
    <text evidence="1">The sequence shown here is derived from an EMBL/GenBank/DDBJ whole genome shotgun (WGS) entry which is preliminary data.</text>
</comment>
<dbReference type="EMBL" id="JAEUBF010000722">
    <property type="protein sequence ID" value="KAH3675731.1"/>
    <property type="molecule type" value="Genomic_DNA"/>
</dbReference>
<accession>A0A9P8PPA9</accession>
<sequence length="193" mass="22575">MSEARKLIDTLLSQTFSNHTSLPLDSNNLLALNFLLPKTFPKALELLDLKKIYLLVKFQQFKSEQNNFENDIDNLMVENNEFIIFGANFGDPIILIDLSSWFCTCSDFNVEFNTCEVINSKDILEQCHNNIVDIQYGSRDKNLPQFKDEIPICEHLLSCYLISLDHINMYERSKYQIKYVDQSEYCYIMSKII</sequence>
<name>A0A9P8PPA9_9ASCO</name>
<dbReference type="AlphaFoldDB" id="A0A9P8PPA9"/>
<dbReference type="Proteomes" id="UP000769528">
    <property type="component" value="Unassembled WGS sequence"/>
</dbReference>
<dbReference type="OrthoDB" id="10615166at2759"/>
<proteinExistence type="predicted"/>
<evidence type="ECO:0000313" key="2">
    <source>
        <dbReference type="Proteomes" id="UP000769528"/>
    </source>
</evidence>